<comment type="caution">
    <text evidence="1">The sequence shown here is derived from an EMBL/GenBank/DDBJ whole genome shotgun (WGS) entry which is preliminary data.</text>
</comment>
<organism evidence="1 2">
    <name type="scientific">Linderina macrospora</name>
    <dbReference type="NCBI Taxonomy" id="4868"/>
    <lineage>
        <taxon>Eukaryota</taxon>
        <taxon>Fungi</taxon>
        <taxon>Fungi incertae sedis</taxon>
        <taxon>Zoopagomycota</taxon>
        <taxon>Kickxellomycotina</taxon>
        <taxon>Kickxellomycetes</taxon>
        <taxon>Kickxellales</taxon>
        <taxon>Kickxellaceae</taxon>
        <taxon>Linderina</taxon>
    </lineage>
</organism>
<sequence>MANIDTKQTIDRAEHVSDQSQAYMKLAESQIATIDVPVVSNSARVGREDPIGRSMPSSVMRRLNMKFHADIKQRRRRHGLRIRILAALSELRHLVQVGAAEKRDSRVYVYLSDLNRYYIEYLYEHAELLSLRSSTCIAMERHRSHGKVPVTIAVADATHPQLIPRATPYTSDNPYCPLFDKEMYARRFVLQEMAERAHAVRPDVASWVDYLVKDLGEPTAHALFLVVAQSKVPERTSSRLRTAVEEALVLAFNRCSFTLSALESLRVCEYYLRQKTQPVQSKQLLRAWQAAGETIAIDLAVSQNADLLAGTDPSSSGISQATTVAELAFKRWNDIVSMMLVRLCRESTHSNILAAWALVHRWFLLWVPVMQMLCPVRRRNFADGSDPHAWAYWRPKLPGRDRLHTLTLSSEAVTRLMSVLVYRGHTLRAAQFLGFAISEIGVPASMSMFNVMLRGCVNPGTQCHDNLPDLSSLPLLNTQSVSLYVDETRLLAEHQPDSASFRLLLRGMQRWSLTPDAFTLGVLIINACRANDLPKLQSVLRLFATQWGVLPKESSWRDMKQYGMHHEAYRVLEKFLGSEKGFDK</sequence>
<dbReference type="Proteomes" id="UP001150603">
    <property type="component" value="Unassembled WGS sequence"/>
</dbReference>
<proteinExistence type="predicted"/>
<dbReference type="EMBL" id="JANBPW010000307">
    <property type="protein sequence ID" value="KAJ1950005.1"/>
    <property type="molecule type" value="Genomic_DNA"/>
</dbReference>
<protein>
    <submittedName>
        <fullName evidence="1">Uncharacterized protein</fullName>
    </submittedName>
</protein>
<reference evidence="1" key="1">
    <citation type="submission" date="2022-07" db="EMBL/GenBank/DDBJ databases">
        <title>Phylogenomic reconstructions and comparative analyses of Kickxellomycotina fungi.</title>
        <authorList>
            <person name="Reynolds N.K."/>
            <person name="Stajich J.E."/>
            <person name="Barry K."/>
            <person name="Grigoriev I.V."/>
            <person name="Crous P."/>
            <person name="Smith M.E."/>
        </authorList>
    </citation>
    <scope>NUCLEOTIDE SEQUENCE</scope>
    <source>
        <strain evidence="1">NRRL 5244</strain>
    </source>
</reference>
<evidence type="ECO:0000313" key="1">
    <source>
        <dbReference type="EMBL" id="KAJ1950005.1"/>
    </source>
</evidence>
<keyword evidence="2" id="KW-1185">Reference proteome</keyword>
<accession>A0ACC1JFU5</accession>
<gene>
    <name evidence="1" type="ORF">FBU59_000883</name>
</gene>
<name>A0ACC1JFU5_9FUNG</name>
<evidence type="ECO:0000313" key="2">
    <source>
        <dbReference type="Proteomes" id="UP001150603"/>
    </source>
</evidence>